<feature type="region of interest" description="Disordered" evidence="1">
    <location>
        <begin position="77"/>
        <end position="105"/>
    </location>
</feature>
<evidence type="ECO:0000256" key="1">
    <source>
        <dbReference type="SAM" id="MobiDB-lite"/>
    </source>
</evidence>
<organism evidence="2 3">
    <name type="scientific">Sphagnum jensenii</name>
    <dbReference type="NCBI Taxonomy" id="128206"/>
    <lineage>
        <taxon>Eukaryota</taxon>
        <taxon>Viridiplantae</taxon>
        <taxon>Streptophyta</taxon>
        <taxon>Embryophyta</taxon>
        <taxon>Bryophyta</taxon>
        <taxon>Sphagnophytina</taxon>
        <taxon>Sphagnopsida</taxon>
        <taxon>Sphagnales</taxon>
        <taxon>Sphagnaceae</taxon>
        <taxon>Sphagnum</taxon>
    </lineage>
</organism>
<accession>A0ABP0XAI9</accession>
<name>A0ABP0XAI9_9BRYO</name>
<dbReference type="Proteomes" id="UP001497444">
    <property type="component" value="Chromosome 6"/>
</dbReference>
<evidence type="ECO:0000313" key="3">
    <source>
        <dbReference type="Proteomes" id="UP001497444"/>
    </source>
</evidence>
<dbReference type="EMBL" id="OZ020101">
    <property type="protein sequence ID" value="CAK9275386.1"/>
    <property type="molecule type" value="Genomic_DNA"/>
</dbReference>
<reference evidence="2" key="1">
    <citation type="submission" date="2024-02" db="EMBL/GenBank/DDBJ databases">
        <authorList>
            <consortium name="ELIXIR-Norway"/>
            <consortium name="Elixir Norway"/>
        </authorList>
    </citation>
    <scope>NUCLEOTIDE SEQUENCE</scope>
</reference>
<gene>
    <name evidence="2" type="ORF">CSSPJE1EN1_LOCUS20864</name>
</gene>
<evidence type="ECO:0008006" key="4">
    <source>
        <dbReference type="Google" id="ProtNLM"/>
    </source>
</evidence>
<protein>
    <recommendedName>
        <fullName evidence="4">Transposase</fullName>
    </recommendedName>
</protein>
<keyword evidence="3" id="KW-1185">Reference proteome</keyword>
<sequence length="245" mass="27215">MGCCVSLHANNGKGITSCSPDLEAMSEWEVILDKIVCYETPPFTKYHDDEGRLRRGFGMHDVLVLELSSATSRSGGIIIDSEPLSPSSSGDDLMQERPQQQRRRKGKFLIKAEKVGKRGKTTTAAIVVKELLATANIPEKNCRVKFMLDVQGKRMNVGSLLAILKSNQSPDFNIFTSNCWTYAHHITKDLLRACTDLPNIDVVEKKRLRKELSKVPCVLHPKQIIIGCSFASSCLPRCTSVLPIQ</sequence>
<evidence type="ECO:0000313" key="2">
    <source>
        <dbReference type="EMBL" id="CAK9275386.1"/>
    </source>
</evidence>
<proteinExistence type="predicted"/>